<proteinExistence type="predicted"/>
<sequence length="356" mass="38060">MPPPSLLLFTTSQTPLPLRYPHPQKPTLALPPLLHRSLHAALDRDDPSLRWQDGAIWIPDPQSLGRSEPLPVENGHAAPESVQDEREVTVKVHLVAAGPEDGPGSASTRAGYVPEALALLQTTKGLGLPDNLLVGFKGIDYKGTKTGTKDVAGPEKPSSPSLPLPAAPSTTVIPPELEAQVLAVWSHLFTSKSSLLQPGGKLGSMYAPLNLLKKLVERGEGGEGEGEGVEANVLDTPDCHHLPGEYAGYAREKGVQLWAGGGREGSDPIPSPHLQNSLHEFLPLLRSSPLLPIEARQLLSNKKLDKQVAVTEDGLGFVENGEGGVEVRWVLSYTVISKTRNVVEDKGYIIAADFLP</sequence>
<dbReference type="GO" id="GO:0017109">
    <property type="term" value="C:glutamate-cysteine ligase complex"/>
    <property type="evidence" value="ECO:0007669"/>
    <property type="project" value="TreeGrafter"/>
</dbReference>
<dbReference type="AlphaFoldDB" id="A0A1E3I634"/>
<dbReference type="GO" id="GO:0030234">
    <property type="term" value="F:enzyme regulator activity"/>
    <property type="evidence" value="ECO:0007669"/>
    <property type="project" value="TreeGrafter"/>
</dbReference>
<dbReference type="Proteomes" id="UP000094065">
    <property type="component" value="Unassembled WGS sequence"/>
</dbReference>
<evidence type="ECO:0000313" key="3">
    <source>
        <dbReference type="Proteomes" id="UP000094065"/>
    </source>
</evidence>
<dbReference type="RefSeq" id="XP_018997815.1">
    <property type="nucleotide sequence ID" value="XM_019133110.1"/>
</dbReference>
<feature type="region of interest" description="Disordered" evidence="1">
    <location>
        <begin position="147"/>
        <end position="166"/>
    </location>
</feature>
<organism evidence="2 3">
    <name type="scientific">Cryptococcus amylolentus CBS 6039</name>
    <dbReference type="NCBI Taxonomy" id="1295533"/>
    <lineage>
        <taxon>Eukaryota</taxon>
        <taxon>Fungi</taxon>
        <taxon>Dikarya</taxon>
        <taxon>Basidiomycota</taxon>
        <taxon>Agaricomycotina</taxon>
        <taxon>Tremellomycetes</taxon>
        <taxon>Tremellales</taxon>
        <taxon>Cryptococcaceae</taxon>
        <taxon>Cryptococcus</taxon>
    </lineage>
</organism>
<accession>A0A1E3I634</accession>
<comment type="caution">
    <text evidence="2">The sequence shown here is derived from an EMBL/GenBank/DDBJ whole genome shotgun (WGS) entry which is preliminary data.</text>
</comment>
<dbReference type="GO" id="GO:0006750">
    <property type="term" value="P:glutathione biosynthetic process"/>
    <property type="evidence" value="ECO:0007669"/>
    <property type="project" value="InterPro"/>
</dbReference>
<reference evidence="2 3" key="1">
    <citation type="submission" date="2016-06" db="EMBL/GenBank/DDBJ databases">
        <title>Evolution of pathogenesis and genome organization in the Tremellales.</title>
        <authorList>
            <person name="Cuomo C."/>
            <person name="Litvintseva A."/>
            <person name="Heitman J."/>
            <person name="Chen Y."/>
            <person name="Sun S."/>
            <person name="Springer D."/>
            <person name="Dromer F."/>
            <person name="Young S."/>
            <person name="Zeng Q."/>
            <person name="Chapman S."/>
            <person name="Gujja S."/>
            <person name="Saif S."/>
            <person name="Birren B."/>
        </authorList>
    </citation>
    <scope>NUCLEOTIDE SEQUENCE [LARGE SCALE GENOMIC DNA]</scope>
    <source>
        <strain evidence="2 3">CBS 6039</strain>
    </source>
</reference>
<evidence type="ECO:0000313" key="2">
    <source>
        <dbReference type="EMBL" id="ODN84012.1"/>
    </source>
</evidence>
<feature type="region of interest" description="Disordered" evidence="1">
    <location>
        <begin position="60"/>
        <end position="86"/>
    </location>
</feature>
<dbReference type="PANTHER" id="PTHR13295">
    <property type="entry name" value="GLUTAMATE CYSTEINE LIGASE REGULATORY SUBUNIT"/>
    <property type="match status" value="1"/>
</dbReference>
<dbReference type="STRING" id="1295533.A0A1E3I634"/>
<dbReference type="GeneID" id="30151356"/>
<dbReference type="OrthoDB" id="5596051at2759"/>
<dbReference type="InterPro" id="IPR032963">
    <property type="entry name" value="Gclm"/>
</dbReference>
<evidence type="ECO:0000256" key="1">
    <source>
        <dbReference type="SAM" id="MobiDB-lite"/>
    </source>
</evidence>
<protein>
    <submittedName>
        <fullName evidence="2">Uncharacterized protein</fullName>
    </submittedName>
</protein>
<gene>
    <name evidence="2" type="ORF">L202_00047</name>
</gene>
<name>A0A1E3I634_9TREE</name>
<keyword evidence="3" id="KW-1185">Reference proteome</keyword>
<dbReference type="PANTHER" id="PTHR13295:SF4">
    <property type="entry name" value="GLUTAMATE--CYSTEINE LIGASE REGULATORY SUBUNIT"/>
    <property type="match status" value="1"/>
</dbReference>
<dbReference type="GO" id="GO:0035226">
    <property type="term" value="F:glutamate-cysteine ligase catalytic subunit binding"/>
    <property type="evidence" value="ECO:0007669"/>
    <property type="project" value="InterPro"/>
</dbReference>
<dbReference type="EMBL" id="AWGJ01000001">
    <property type="protein sequence ID" value="ODN84012.1"/>
    <property type="molecule type" value="Genomic_DNA"/>
</dbReference>